<keyword evidence="1" id="KW-1133">Transmembrane helix</keyword>
<evidence type="ECO:0000313" key="3">
    <source>
        <dbReference type="Proteomes" id="UP000594923"/>
    </source>
</evidence>
<accession>A0A7M1KFW3</accession>
<protein>
    <submittedName>
        <fullName evidence="2">Uncharacterized protein</fullName>
    </submittedName>
</protein>
<feature type="transmembrane region" description="Helical" evidence="1">
    <location>
        <begin position="6"/>
        <end position="25"/>
    </location>
</feature>
<dbReference type="RefSeq" id="WP_197626684.1">
    <property type="nucleotide sequence ID" value="NZ_CP063073.1"/>
</dbReference>
<sequence length="176" mass="19614">MAVFLVPIGAAVVGGLLVIGAGIGLNESRKSKAADAAEKKAAEIGAYEKAELKGQELWARAKKHEEKGALYPAFREYRKFLDHMGSHFNISPEEKKKGEDTYDGMRKVALEQYRTLLSNYEKAVAPLYESGDEPYQVQKEFVDKLITLLGPDAPKVKEWENKFGASYKAYKNPITN</sequence>
<keyword evidence="1" id="KW-0812">Transmembrane</keyword>
<keyword evidence="1" id="KW-0472">Membrane</keyword>
<proteinExistence type="predicted"/>
<evidence type="ECO:0000256" key="1">
    <source>
        <dbReference type="SAM" id="Phobius"/>
    </source>
</evidence>
<dbReference type="EMBL" id="CP063073">
    <property type="protein sequence ID" value="QOQ75221.1"/>
    <property type="molecule type" value="Genomic_DNA"/>
</dbReference>
<dbReference type="Proteomes" id="UP000594923">
    <property type="component" value="Chromosome"/>
</dbReference>
<name>A0A7M1KFW3_9PSED</name>
<dbReference type="AlphaFoldDB" id="A0A7M1KFW3"/>
<gene>
    <name evidence="2" type="ORF">IMF22_27790</name>
</gene>
<reference evidence="2 3" key="1">
    <citation type="submission" date="2020-10" db="EMBL/GenBank/DDBJ databases">
        <title>High quality whole genome sequence of Pseudomonas poae PMA22.</title>
        <authorList>
            <person name="Hernandez J.G."/>
            <person name="Rodriguez P."/>
            <person name="Cuevas C."/>
            <person name="de la Calle F."/>
            <person name="Galan B."/>
            <person name="Garcia J.L."/>
        </authorList>
    </citation>
    <scope>NUCLEOTIDE SEQUENCE [LARGE SCALE GENOMIC DNA]</scope>
    <source>
        <strain evidence="2 3">PMA22</strain>
    </source>
</reference>
<evidence type="ECO:0000313" key="2">
    <source>
        <dbReference type="EMBL" id="QOQ75221.1"/>
    </source>
</evidence>
<organism evidence="2 3">
    <name type="scientific">Pseudomonas poae</name>
    <dbReference type="NCBI Taxonomy" id="200451"/>
    <lineage>
        <taxon>Bacteria</taxon>
        <taxon>Pseudomonadati</taxon>
        <taxon>Pseudomonadota</taxon>
        <taxon>Gammaproteobacteria</taxon>
        <taxon>Pseudomonadales</taxon>
        <taxon>Pseudomonadaceae</taxon>
        <taxon>Pseudomonas</taxon>
    </lineage>
</organism>